<sequence length="79" mass="9089">RRKKRRRGSADERSREKDDQSIALVVDQPNTRRERGVNGTTVMSTESDWKVARRGGTGAWVKWPSEGEKRPIDKLVIQL</sequence>
<gene>
    <name evidence="2" type="ORF">PFISCL1PPCAC_25197</name>
</gene>
<reference evidence="2" key="1">
    <citation type="submission" date="2023-10" db="EMBL/GenBank/DDBJ databases">
        <title>Genome assembly of Pristionchus species.</title>
        <authorList>
            <person name="Yoshida K."/>
            <person name="Sommer R.J."/>
        </authorList>
    </citation>
    <scope>NUCLEOTIDE SEQUENCE</scope>
    <source>
        <strain evidence="2">RS5133</strain>
    </source>
</reference>
<protein>
    <submittedName>
        <fullName evidence="2">Uncharacterized protein</fullName>
    </submittedName>
</protein>
<evidence type="ECO:0000256" key="1">
    <source>
        <dbReference type="SAM" id="MobiDB-lite"/>
    </source>
</evidence>
<feature type="non-terminal residue" evidence="2">
    <location>
        <position position="79"/>
    </location>
</feature>
<evidence type="ECO:0000313" key="3">
    <source>
        <dbReference type="Proteomes" id="UP001432322"/>
    </source>
</evidence>
<keyword evidence="3" id="KW-1185">Reference proteome</keyword>
<dbReference type="AlphaFoldDB" id="A0AAV5WTK7"/>
<name>A0AAV5WTK7_9BILA</name>
<proteinExistence type="predicted"/>
<comment type="caution">
    <text evidence="2">The sequence shown here is derived from an EMBL/GenBank/DDBJ whole genome shotgun (WGS) entry which is preliminary data.</text>
</comment>
<organism evidence="2 3">
    <name type="scientific">Pristionchus fissidentatus</name>
    <dbReference type="NCBI Taxonomy" id="1538716"/>
    <lineage>
        <taxon>Eukaryota</taxon>
        <taxon>Metazoa</taxon>
        <taxon>Ecdysozoa</taxon>
        <taxon>Nematoda</taxon>
        <taxon>Chromadorea</taxon>
        <taxon>Rhabditida</taxon>
        <taxon>Rhabditina</taxon>
        <taxon>Diplogasteromorpha</taxon>
        <taxon>Diplogasteroidea</taxon>
        <taxon>Neodiplogasteridae</taxon>
        <taxon>Pristionchus</taxon>
    </lineage>
</organism>
<feature type="compositionally biased region" description="Basic and acidic residues" evidence="1">
    <location>
        <begin position="8"/>
        <end position="20"/>
    </location>
</feature>
<dbReference type="EMBL" id="BTSY01000006">
    <property type="protein sequence ID" value="GMT33900.1"/>
    <property type="molecule type" value="Genomic_DNA"/>
</dbReference>
<feature type="non-terminal residue" evidence="2">
    <location>
        <position position="1"/>
    </location>
</feature>
<accession>A0AAV5WTK7</accession>
<evidence type="ECO:0000313" key="2">
    <source>
        <dbReference type="EMBL" id="GMT33900.1"/>
    </source>
</evidence>
<dbReference type="Proteomes" id="UP001432322">
    <property type="component" value="Unassembled WGS sequence"/>
</dbReference>
<feature type="region of interest" description="Disordered" evidence="1">
    <location>
        <begin position="1"/>
        <end position="43"/>
    </location>
</feature>